<keyword evidence="3" id="KW-0547">Nucleotide-binding</keyword>
<evidence type="ECO:0000256" key="8">
    <source>
        <dbReference type="ARBA" id="ARBA00030237"/>
    </source>
</evidence>
<evidence type="ECO:0000259" key="10">
    <source>
        <dbReference type="PROSITE" id="PS50011"/>
    </source>
</evidence>
<evidence type="ECO:0000256" key="3">
    <source>
        <dbReference type="ARBA" id="ARBA00022741"/>
    </source>
</evidence>
<keyword evidence="6" id="KW-0653">Protein transport</keyword>
<dbReference type="PANTHER" id="PTHR24348:SF22">
    <property type="entry name" value="NON-SPECIFIC SERINE_THREONINE PROTEIN KINASE"/>
    <property type="match status" value="1"/>
</dbReference>
<dbReference type="InterPro" id="IPR000719">
    <property type="entry name" value="Prot_kinase_dom"/>
</dbReference>
<dbReference type="Pfam" id="PF12063">
    <property type="entry name" value="ATG1-like_MIT1"/>
    <property type="match status" value="1"/>
</dbReference>
<sequence>MDFCALGDLSHMIRQRAHFARIPGFENIPKYYPNTPTAGLHEHVTCHFTQHLCSAMEYLRSQNLIHRDLKPQNLLLTNPNPEASYIGSRDLPVLKVADFGFARMLPSKDMASTLCGSPLYMAPEILRYEKYDARVDLWSIGGVIYEMVMGKPPFRAENHIDLLRKIDINQDKLVFSPNISQEPVCSDSLQSLVRGLLRRIPDDRISFAELFSHPVVTEALVPQTPAKEELSQMMGDRYVTDYTLDDIGTLSPSPTIKRTATEPPLGTSNIRTREEGSLDDAELEREYVVVEKKTVEVNELADEIAANPQNQLVLQTRKVERAATAPFVSTSPRSGSMLARAISMASTRLHGSPPWRHLHAASPRNQMILYDENVDREEEKLLSTINGYIMRIHVIYRFAEIKYMQLVGSEPPILTTGATSHLSSEALVLYVKTLSLLQKTMDIAGNHWKQANICGKTFSTARLNNYVQWARSRFNECLEKAEFVRSKVTEEQVEITAERLIYDRVLDIARTAAVNELTGDDLLGSKASYETAIAMLEALQERESSEEMCEEDRQTIETCMLVLAAG</sequence>
<dbReference type="GO" id="GO:0061709">
    <property type="term" value="P:reticulophagy"/>
    <property type="evidence" value="ECO:0007669"/>
    <property type="project" value="TreeGrafter"/>
</dbReference>
<dbReference type="PANTHER" id="PTHR24348">
    <property type="entry name" value="SERINE/THREONINE-PROTEIN KINASE UNC-51-RELATED"/>
    <property type="match status" value="1"/>
</dbReference>
<dbReference type="GO" id="GO:0034727">
    <property type="term" value="P:piecemeal microautophagy of the nucleus"/>
    <property type="evidence" value="ECO:0007669"/>
    <property type="project" value="TreeGrafter"/>
</dbReference>
<dbReference type="PROSITE" id="PS50011">
    <property type="entry name" value="PROTEIN_KINASE_DOM"/>
    <property type="match status" value="1"/>
</dbReference>
<keyword evidence="4 11" id="KW-0418">Kinase</keyword>
<evidence type="ECO:0000256" key="5">
    <source>
        <dbReference type="ARBA" id="ARBA00022840"/>
    </source>
</evidence>
<dbReference type="Proteomes" id="UP000186594">
    <property type="component" value="Unassembled WGS sequence"/>
</dbReference>
<dbReference type="SUPFAM" id="SSF56112">
    <property type="entry name" value="Protein kinase-like (PK-like)"/>
    <property type="match status" value="1"/>
</dbReference>
<gene>
    <name evidence="11" type="ORF">NEOLI_001210</name>
</gene>
<dbReference type="InterPro" id="IPR011009">
    <property type="entry name" value="Kinase-like_dom_sf"/>
</dbReference>
<dbReference type="InterPro" id="IPR048941">
    <property type="entry name" value="ATG1-like_MIT2"/>
</dbReference>
<dbReference type="PROSITE" id="PS00108">
    <property type="entry name" value="PROTEIN_KINASE_ST"/>
    <property type="match status" value="1"/>
</dbReference>
<evidence type="ECO:0000256" key="9">
    <source>
        <dbReference type="SAM" id="MobiDB-lite"/>
    </source>
</evidence>
<proteinExistence type="predicted"/>
<dbReference type="GO" id="GO:0005776">
    <property type="term" value="C:autophagosome"/>
    <property type="evidence" value="ECO:0007669"/>
    <property type="project" value="TreeGrafter"/>
</dbReference>
<dbReference type="SMART" id="SM00220">
    <property type="entry name" value="S_TKc"/>
    <property type="match status" value="1"/>
</dbReference>
<reference evidence="11 12" key="1">
    <citation type="submission" date="2016-04" db="EMBL/GenBank/DDBJ databases">
        <title>Evolutionary innovation and constraint leading to complex multicellularity in the Ascomycota.</title>
        <authorList>
            <person name="Cisse O."/>
            <person name="Nguyen A."/>
            <person name="Hewitt D.A."/>
            <person name="Jedd G."/>
            <person name="Stajich J.E."/>
        </authorList>
    </citation>
    <scope>NUCLEOTIDE SEQUENCE [LARGE SCALE GENOMIC DNA]</scope>
    <source>
        <strain evidence="11 12">DAH-3</strain>
    </source>
</reference>
<dbReference type="AlphaFoldDB" id="A0A1U7LU85"/>
<dbReference type="GO" id="GO:0005524">
    <property type="term" value="F:ATP binding"/>
    <property type="evidence" value="ECO:0007669"/>
    <property type="project" value="UniProtKB-KW"/>
</dbReference>
<dbReference type="OMA" id="IPDDECL"/>
<keyword evidence="7" id="KW-0072">Autophagy</keyword>
<dbReference type="GO" id="GO:0015031">
    <property type="term" value="P:protein transport"/>
    <property type="evidence" value="ECO:0007669"/>
    <property type="project" value="UniProtKB-KW"/>
</dbReference>
<keyword evidence="2" id="KW-0808">Transferase</keyword>
<keyword evidence="5" id="KW-0067">ATP-binding</keyword>
<dbReference type="GO" id="GO:0004674">
    <property type="term" value="F:protein serine/threonine kinase activity"/>
    <property type="evidence" value="ECO:0007669"/>
    <property type="project" value="UniProtKB-EC"/>
</dbReference>
<evidence type="ECO:0000313" key="11">
    <source>
        <dbReference type="EMBL" id="OLL26178.1"/>
    </source>
</evidence>
<name>A0A1U7LU85_NEOID</name>
<feature type="region of interest" description="Disordered" evidence="9">
    <location>
        <begin position="250"/>
        <end position="271"/>
    </location>
</feature>
<organism evidence="11 12">
    <name type="scientific">Neolecta irregularis (strain DAH-3)</name>
    <dbReference type="NCBI Taxonomy" id="1198029"/>
    <lineage>
        <taxon>Eukaryota</taxon>
        <taxon>Fungi</taxon>
        <taxon>Dikarya</taxon>
        <taxon>Ascomycota</taxon>
        <taxon>Taphrinomycotina</taxon>
        <taxon>Neolectales</taxon>
        <taxon>Neolectaceae</taxon>
        <taxon>Neolecta</taxon>
    </lineage>
</organism>
<keyword evidence="6" id="KW-0813">Transport</keyword>
<dbReference type="EMBL" id="LXFE01000232">
    <property type="protein sequence ID" value="OLL26178.1"/>
    <property type="molecule type" value="Genomic_DNA"/>
</dbReference>
<dbReference type="Pfam" id="PF21127">
    <property type="entry name" value="ATG1-like_MIT2"/>
    <property type="match status" value="1"/>
</dbReference>
<keyword evidence="12" id="KW-1185">Reference proteome</keyword>
<dbReference type="STRING" id="1198029.A0A1U7LU85"/>
<evidence type="ECO:0000256" key="7">
    <source>
        <dbReference type="ARBA" id="ARBA00023006"/>
    </source>
</evidence>
<dbReference type="EC" id="2.7.11.1" evidence="1"/>
<evidence type="ECO:0000256" key="6">
    <source>
        <dbReference type="ARBA" id="ARBA00022927"/>
    </source>
</evidence>
<dbReference type="InterPro" id="IPR045269">
    <property type="entry name" value="Atg1-like"/>
</dbReference>
<dbReference type="GO" id="GO:0000422">
    <property type="term" value="P:autophagy of mitochondrion"/>
    <property type="evidence" value="ECO:0007669"/>
    <property type="project" value="TreeGrafter"/>
</dbReference>
<feature type="domain" description="Protein kinase" evidence="10">
    <location>
        <begin position="1"/>
        <end position="216"/>
    </location>
</feature>
<evidence type="ECO:0000256" key="1">
    <source>
        <dbReference type="ARBA" id="ARBA00012513"/>
    </source>
</evidence>
<protein>
    <recommendedName>
        <fullName evidence="1">non-specific serine/threonine protein kinase</fullName>
        <ecNumber evidence="1">2.7.11.1</ecNumber>
    </recommendedName>
    <alternativeName>
        <fullName evidence="8">Autophagy-related protein 1</fullName>
    </alternativeName>
</protein>
<dbReference type="GO" id="GO:0005829">
    <property type="term" value="C:cytosol"/>
    <property type="evidence" value="ECO:0007669"/>
    <property type="project" value="TreeGrafter"/>
</dbReference>
<dbReference type="Pfam" id="PF00069">
    <property type="entry name" value="Pkinase"/>
    <property type="match status" value="1"/>
</dbReference>
<accession>A0A1U7LU85</accession>
<dbReference type="GO" id="GO:0034045">
    <property type="term" value="C:phagophore assembly site membrane"/>
    <property type="evidence" value="ECO:0007669"/>
    <property type="project" value="TreeGrafter"/>
</dbReference>
<dbReference type="InterPro" id="IPR022708">
    <property type="entry name" value="Atg1-like_tMIT"/>
</dbReference>
<evidence type="ECO:0000313" key="12">
    <source>
        <dbReference type="Proteomes" id="UP000186594"/>
    </source>
</evidence>
<evidence type="ECO:0000256" key="2">
    <source>
        <dbReference type="ARBA" id="ARBA00022679"/>
    </source>
</evidence>
<evidence type="ECO:0000256" key="4">
    <source>
        <dbReference type="ARBA" id="ARBA00022777"/>
    </source>
</evidence>
<dbReference type="GO" id="GO:0010506">
    <property type="term" value="P:regulation of autophagy"/>
    <property type="evidence" value="ECO:0007669"/>
    <property type="project" value="InterPro"/>
</dbReference>
<dbReference type="InterPro" id="IPR008271">
    <property type="entry name" value="Ser/Thr_kinase_AS"/>
</dbReference>
<dbReference type="GO" id="GO:0042594">
    <property type="term" value="P:response to starvation"/>
    <property type="evidence" value="ECO:0007669"/>
    <property type="project" value="TreeGrafter"/>
</dbReference>
<comment type="caution">
    <text evidence="11">The sequence shown here is derived from an EMBL/GenBank/DDBJ whole genome shotgun (WGS) entry which is preliminary data.</text>
</comment>
<dbReference type="Gene3D" id="1.10.510.10">
    <property type="entry name" value="Transferase(Phosphotransferase) domain 1"/>
    <property type="match status" value="1"/>
</dbReference>
<dbReference type="GO" id="GO:0000045">
    <property type="term" value="P:autophagosome assembly"/>
    <property type="evidence" value="ECO:0007669"/>
    <property type="project" value="TreeGrafter"/>
</dbReference>
<dbReference type="OrthoDB" id="346907at2759"/>